<feature type="transmembrane region" description="Helical" evidence="2">
    <location>
        <begin position="289"/>
        <end position="312"/>
    </location>
</feature>
<sequence length="317" mass="36469">MFLTVFSKFLPVFLLFLLGNLFRIKSYVSENAVSELKKLVVNVFLPSLLFLSFSRTGIEPKHLIIVVIMFLVCTILLFIGRFFQKLLKVDSKYFYLLFTGFEAGMLGYSLFTVFYGTENVFKFAIIDLGQVTFVFFVLVGILLSIKEGRRSWNFKSMLYSFLKTPVIIAIFLGIIFQKTKLIDIFMKNILLSSILETIEMLSVMTVPFISLIIGYELKFQKENLSLSFKVVILRNVVLIVLGFLINYIVINKMLGLDNIFQRALITMFLLPPPFIIPLYIRDEDREDKVFISNTLALSTLFTMLIFLLMNILGGVTL</sequence>
<feature type="transmembrane region" description="Helical" evidence="2">
    <location>
        <begin position="262"/>
        <end position="280"/>
    </location>
</feature>
<dbReference type="Proteomes" id="UP000007719">
    <property type="component" value="Chromosome"/>
</dbReference>
<feature type="transmembrane region" description="Helical" evidence="2">
    <location>
        <begin position="189"/>
        <end position="214"/>
    </location>
</feature>
<dbReference type="HOGENOM" id="CLU_075776_0_0_0"/>
<dbReference type="STRING" id="515635.Dtur_0291"/>
<dbReference type="InParanoid" id="B8DYY8"/>
<dbReference type="RefSeq" id="WP_012582699.1">
    <property type="nucleotide sequence ID" value="NC_011661.1"/>
</dbReference>
<dbReference type="PANTHER" id="PTHR36838:SF3">
    <property type="entry name" value="TRANSPORTER AUXIN EFFLUX CARRIER EC FAMILY"/>
    <property type="match status" value="1"/>
</dbReference>
<feature type="transmembrane region" description="Helical" evidence="2">
    <location>
        <begin position="226"/>
        <end position="250"/>
    </location>
</feature>
<keyword evidence="1" id="KW-0813">Transport</keyword>
<feature type="transmembrane region" description="Helical" evidence="2">
    <location>
        <begin position="157"/>
        <end position="177"/>
    </location>
</feature>
<protein>
    <submittedName>
        <fullName evidence="3">Auxin Efflux Carrier</fullName>
    </submittedName>
</protein>
<keyword evidence="2" id="KW-1133">Transmembrane helix</keyword>
<feature type="transmembrane region" description="Helical" evidence="2">
    <location>
        <begin position="36"/>
        <end position="56"/>
    </location>
</feature>
<dbReference type="eggNOG" id="COG0679">
    <property type="taxonomic scope" value="Bacteria"/>
</dbReference>
<dbReference type="EMBL" id="CP001251">
    <property type="protein sequence ID" value="ACK41614.1"/>
    <property type="molecule type" value="Genomic_DNA"/>
</dbReference>
<evidence type="ECO:0000256" key="2">
    <source>
        <dbReference type="SAM" id="Phobius"/>
    </source>
</evidence>
<dbReference type="OrthoDB" id="371211at2"/>
<evidence type="ECO:0000256" key="1">
    <source>
        <dbReference type="ARBA" id="ARBA00022448"/>
    </source>
</evidence>
<organism evidence="3 4">
    <name type="scientific">Dictyoglomus turgidum (strain DSM 6724 / Z-1310)</name>
    <dbReference type="NCBI Taxonomy" id="515635"/>
    <lineage>
        <taxon>Bacteria</taxon>
        <taxon>Pseudomonadati</taxon>
        <taxon>Dictyoglomota</taxon>
        <taxon>Dictyoglomia</taxon>
        <taxon>Dictyoglomales</taxon>
        <taxon>Dictyoglomaceae</taxon>
        <taxon>Dictyoglomus</taxon>
    </lineage>
</organism>
<feature type="transmembrane region" description="Helical" evidence="2">
    <location>
        <begin position="62"/>
        <end position="83"/>
    </location>
</feature>
<keyword evidence="2" id="KW-0472">Membrane</keyword>
<feature type="transmembrane region" description="Helical" evidence="2">
    <location>
        <begin position="6"/>
        <end position="24"/>
    </location>
</feature>
<evidence type="ECO:0000313" key="3">
    <source>
        <dbReference type="EMBL" id="ACK41614.1"/>
    </source>
</evidence>
<dbReference type="GO" id="GO:0005886">
    <property type="term" value="C:plasma membrane"/>
    <property type="evidence" value="ECO:0000318"/>
    <property type="project" value="GO_Central"/>
</dbReference>
<gene>
    <name evidence="3" type="ordered locus">Dtur_0291</name>
</gene>
<dbReference type="KEGG" id="dtu:Dtur_0291"/>
<keyword evidence="4" id="KW-1185">Reference proteome</keyword>
<dbReference type="PANTHER" id="PTHR36838">
    <property type="entry name" value="AUXIN EFFLUX CARRIER FAMILY PROTEIN"/>
    <property type="match status" value="1"/>
</dbReference>
<feature type="transmembrane region" description="Helical" evidence="2">
    <location>
        <begin position="123"/>
        <end position="145"/>
    </location>
</feature>
<feature type="transmembrane region" description="Helical" evidence="2">
    <location>
        <begin position="95"/>
        <end position="117"/>
    </location>
</feature>
<reference evidence="4" key="1">
    <citation type="journal article" date="2016" name="Front. Microbiol.">
        <title>The complete genome sequence of hyperthermophile Dictyoglomus turgidum DSM 6724 reveals a specialized carbohydrate fermentor.</title>
        <authorList>
            <person name="Brumm P.J."/>
            <person name="Gowda K."/>
            <person name="Robb F.T."/>
            <person name="Mead D.A."/>
        </authorList>
    </citation>
    <scope>NUCLEOTIDE SEQUENCE [LARGE SCALE GENOMIC DNA]</scope>
    <source>
        <strain evidence="4">DSM 6724 / Z-1310</strain>
    </source>
</reference>
<name>B8DYY8_DICTD</name>
<dbReference type="AlphaFoldDB" id="B8DYY8"/>
<evidence type="ECO:0000313" key="4">
    <source>
        <dbReference type="Proteomes" id="UP000007719"/>
    </source>
</evidence>
<keyword evidence="2" id="KW-0812">Transmembrane</keyword>
<dbReference type="EnsemblBacteria" id="ACK41614">
    <property type="protein sequence ID" value="ACK41614"/>
    <property type="gene ID" value="Dtur_0291"/>
</dbReference>
<accession>B8DYY8</accession>
<proteinExistence type="predicted"/>